<dbReference type="AlphaFoldDB" id="A0A9P5A9G4"/>
<protein>
    <submittedName>
        <fullName evidence="2">Heterokaryon incompatibility 6 OR allele</fullName>
    </submittedName>
</protein>
<name>A0A9P5A9G4_9HYPO</name>
<sequence length="342" mass="39035">MAEKALTIDYAPLAQTNEIRILILKRGVGSDPIICALCPVKRGEAEYHALSYEWGDESENDPSITVTSRPVQVRRNLYEALKSIRKRNEDLHLWVDAVCINQADIPEKNHQVAIMGEIFANAVGVISWLGPASDDSDMAMDLMSDANQLGANLSSFYGPSAQLTALTSLCYRAYWRRVWIIQELHLAQSYEVWCGEKHILVNEFDKSLNVLDSWVTPFTQELGRNPANHHRVARVARDVGFNNLSRWIWVCFRGNFQCTREQDFVYALLNISGDYQTADVTLEVDYAKSPREVFLELLKEKGLPMWSGGSIDRWFKLAEMMNLPVDDDLRRLVYRTRGSRSN</sequence>
<dbReference type="OrthoDB" id="5386682at2759"/>
<proteinExistence type="predicted"/>
<accession>A0A9P5A9G4</accession>
<keyword evidence="3" id="KW-1185">Reference proteome</keyword>
<feature type="domain" description="Heterokaryon incompatibility" evidence="1">
    <location>
        <begin position="47"/>
        <end position="183"/>
    </location>
</feature>
<dbReference type="Proteomes" id="UP000730481">
    <property type="component" value="Unassembled WGS sequence"/>
</dbReference>
<dbReference type="InterPro" id="IPR010730">
    <property type="entry name" value="HET"/>
</dbReference>
<reference evidence="2" key="2">
    <citation type="submission" date="2020-02" db="EMBL/GenBank/DDBJ databases">
        <title>Identification and distribution of gene clusters putatively required for synthesis of sphingolipid metabolism inhibitors in phylogenetically diverse species of the filamentous fungus Fusarium.</title>
        <authorList>
            <person name="Kim H.-S."/>
            <person name="Busman M."/>
            <person name="Brown D.W."/>
            <person name="Divon H."/>
            <person name="Uhlig S."/>
            <person name="Proctor R.H."/>
        </authorList>
    </citation>
    <scope>NUCLEOTIDE SEQUENCE</scope>
    <source>
        <strain evidence="2">NRRL 25174</strain>
    </source>
</reference>
<comment type="caution">
    <text evidence="2">The sequence shown here is derived from an EMBL/GenBank/DDBJ whole genome shotgun (WGS) entry which is preliminary data.</text>
</comment>
<evidence type="ECO:0000313" key="3">
    <source>
        <dbReference type="Proteomes" id="UP000730481"/>
    </source>
</evidence>
<evidence type="ECO:0000313" key="2">
    <source>
        <dbReference type="EMBL" id="KAF4334656.1"/>
    </source>
</evidence>
<gene>
    <name evidence="2" type="ORF">FBEOM_11489</name>
</gene>
<dbReference type="InterPro" id="IPR052895">
    <property type="entry name" value="HetReg/Transcr_Mod"/>
</dbReference>
<dbReference type="PANTHER" id="PTHR24148">
    <property type="entry name" value="ANKYRIN REPEAT DOMAIN-CONTAINING PROTEIN 39 HOMOLOG-RELATED"/>
    <property type="match status" value="1"/>
</dbReference>
<evidence type="ECO:0000259" key="1">
    <source>
        <dbReference type="Pfam" id="PF06985"/>
    </source>
</evidence>
<dbReference type="EMBL" id="PVQB02000657">
    <property type="protein sequence ID" value="KAF4334656.1"/>
    <property type="molecule type" value="Genomic_DNA"/>
</dbReference>
<organism evidence="2 3">
    <name type="scientific">Fusarium beomiforme</name>
    <dbReference type="NCBI Taxonomy" id="44412"/>
    <lineage>
        <taxon>Eukaryota</taxon>
        <taxon>Fungi</taxon>
        <taxon>Dikarya</taxon>
        <taxon>Ascomycota</taxon>
        <taxon>Pezizomycotina</taxon>
        <taxon>Sordariomycetes</taxon>
        <taxon>Hypocreomycetidae</taxon>
        <taxon>Hypocreales</taxon>
        <taxon>Nectriaceae</taxon>
        <taxon>Fusarium</taxon>
        <taxon>Fusarium burgessii species complex</taxon>
    </lineage>
</organism>
<dbReference type="Pfam" id="PF06985">
    <property type="entry name" value="HET"/>
    <property type="match status" value="1"/>
</dbReference>
<dbReference type="PANTHER" id="PTHR24148:SF77">
    <property type="entry name" value="HETEROKARYON INCOMPATIBILITY DOMAIN-CONTAINING PROTEIN"/>
    <property type="match status" value="1"/>
</dbReference>
<reference evidence="2" key="1">
    <citation type="journal article" date="2017" name="Mycologia">
        <title>Fusarium algeriense, sp. nov., a novel toxigenic crown rot pathogen of durum wheat from Algeria is nested in the Fusarium burgessii species complex.</title>
        <authorList>
            <person name="Laraba I."/>
            <person name="Keddad A."/>
            <person name="Boureghda H."/>
            <person name="Abdallah N."/>
            <person name="Vaughan M.M."/>
            <person name="Proctor R.H."/>
            <person name="Busman M."/>
            <person name="O'Donnell K."/>
        </authorList>
    </citation>
    <scope>NUCLEOTIDE SEQUENCE</scope>
    <source>
        <strain evidence="2">NRRL 25174</strain>
    </source>
</reference>